<proteinExistence type="predicted"/>
<evidence type="ECO:0008006" key="3">
    <source>
        <dbReference type="Google" id="ProtNLM"/>
    </source>
</evidence>
<gene>
    <name evidence="1" type="ORF">MCOR_37427</name>
</gene>
<dbReference type="OrthoDB" id="6129817at2759"/>
<reference evidence="1 2" key="1">
    <citation type="submission" date="2020-06" db="EMBL/GenBank/DDBJ databases">
        <authorList>
            <person name="Li R."/>
            <person name="Bekaert M."/>
        </authorList>
    </citation>
    <scope>NUCLEOTIDE SEQUENCE [LARGE SCALE GENOMIC DNA]</scope>
    <source>
        <strain evidence="2">wild</strain>
    </source>
</reference>
<keyword evidence="2" id="KW-1185">Reference proteome</keyword>
<dbReference type="Proteomes" id="UP000507470">
    <property type="component" value="Unassembled WGS sequence"/>
</dbReference>
<protein>
    <recommendedName>
        <fullName evidence="3">Macro domain-containing protein</fullName>
    </recommendedName>
</protein>
<accession>A0A6J8D6R6</accession>
<dbReference type="EMBL" id="CACVKT020006781">
    <property type="protein sequence ID" value="CAC5403549.1"/>
    <property type="molecule type" value="Genomic_DNA"/>
</dbReference>
<organism evidence="1 2">
    <name type="scientific">Mytilus coruscus</name>
    <name type="common">Sea mussel</name>
    <dbReference type="NCBI Taxonomy" id="42192"/>
    <lineage>
        <taxon>Eukaryota</taxon>
        <taxon>Metazoa</taxon>
        <taxon>Spiralia</taxon>
        <taxon>Lophotrochozoa</taxon>
        <taxon>Mollusca</taxon>
        <taxon>Bivalvia</taxon>
        <taxon>Autobranchia</taxon>
        <taxon>Pteriomorphia</taxon>
        <taxon>Mytilida</taxon>
        <taxon>Mytiloidea</taxon>
        <taxon>Mytilidae</taxon>
        <taxon>Mytilinae</taxon>
        <taxon>Mytilus</taxon>
    </lineage>
</organism>
<evidence type="ECO:0000313" key="1">
    <source>
        <dbReference type="EMBL" id="CAC5403549.1"/>
    </source>
</evidence>
<sequence length="310" mass="35311">MYLNDNFKLTDDKRSVFKITCITNGTHFTDKKLISPGSRGGPKQVCFSSFPRAVTQYSSIIHGKSTSINEIHFVDQDPEVVTLMQTAFLLALDESRRVKDSKLMTIPKKIKNTFLCYIGSESGPTKYHTVVLSNNVNVVLCNGSLFSVPRHRHGEKMSVEEDATGVVITIDKLQTGKSRSASLCLERCGNDFHRNYDNMKRLKKSIGESYETFGDKQLKFGHVICPLMPELNKKALDKTSAAQLQFQSIFHQCCVNMLIKADYLGIKHLAVPVIVDDFYDYNEDWFLWSCTNIMMMELHNFAKRRKKKVV</sequence>
<evidence type="ECO:0000313" key="2">
    <source>
        <dbReference type="Proteomes" id="UP000507470"/>
    </source>
</evidence>
<dbReference type="AlphaFoldDB" id="A0A6J8D6R6"/>
<name>A0A6J8D6R6_MYTCO</name>